<dbReference type="PANTHER" id="PTHR45753:SF3">
    <property type="entry name" value="ORNITHINE TRANSCARBAMYLASE, MITOCHONDRIAL"/>
    <property type="match status" value="1"/>
</dbReference>
<dbReference type="SUPFAM" id="SSF53671">
    <property type="entry name" value="Aspartate/ornithine carbamoyltransferase"/>
    <property type="match status" value="1"/>
</dbReference>
<evidence type="ECO:0000313" key="6">
    <source>
        <dbReference type="Proteomes" id="UP001267426"/>
    </source>
</evidence>
<evidence type="ECO:0000313" key="5">
    <source>
        <dbReference type="EMBL" id="MDT0631113.1"/>
    </source>
</evidence>
<dbReference type="Proteomes" id="UP001267426">
    <property type="component" value="Unassembled WGS sequence"/>
</dbReference>
<feature type="domain" description="Aspartate/ornithine carbamoyltransferase Asp/Orn-binding" evidence="3">
    <location>
        <begin position="186"/>
        <end position="329"/>
    </location>
</feature>
<dbReference type="InterPro" id="IPR036901">
    <property type="entry name" value="Asp/Orn_carbamoylTrfase_sf"/>
</dbReference>
<evidence type="ECO:0000259" key="3">
    <source>
        <dbReference type="Pfam" id="PF00185"/>
    </source>
</evidence>
<dbReference type="Pfam" id="PF00185">
    <property type="entry name" value="OTCace"/>
    <property type="match status" value="1"/>
</dbReference>
<dbReference type="Gene3D" id="3.40.50.1370">
    <property type="entry name" value="Aspartate/ornithine carbamoyltransferase"/>
    <property type="match status" value="2"/>
</dbReference>
<dbReference type="NCBIfam" id="NF003384">
    <property type="entry name" value="PRK04523.1"/>
    <property type="match status" value="1"/>
</dbReference>
<reference evidence="5 6" key="1">
    <citation type="submission" date="2023-09" db="EMBL/GenBank/DDBJ databases">
        <authorList>
            <person name="Rey-Velasco X."/>
        </authorList>
    </citation>
    <scope>NUCLEOTIDE SEQUENCE [LARGE SCALE GENOMIC DNA]</scope>
    <source>
        <strain evidence="5 6">F394</strain>
    </source>
</reference>
<evidence type="ECO:0000256" key="2">
    <source>
        <dbReference type="RuleBase" id="RU003634"/>
    </source>
</evidence>
<sequence>MNHLTDWTDLPDAVWEACLDRARWHRAHPAWTRAAAGRALGLLFFNPSLRTRTSMDVAAAALGAHAVTLSPGQGVWGLEWRDDARMDGEAAEHVREAVGVLSRYVAALGVRTFATLADREADHADAAFRAVVAASSVPVVNLESARWHPCQALADAAAVCDTLGDPRGQKFVLSWAPHPKALPRAVPNSAVVMAARLGMEVVVARPPGFELDGDVLDFARQAAARSGGSVTESEDQHAALSGARVVYAKAWSGGAVYDDPGAEAARRAGHADWRITEAALGRTAGAAFMHCLPVRRGVVVDGDVLDGPNAVHLLQAEYRLWAQKAVLEWIWEVRGSGFGVGEVQGSGAPSVRA</sequence>
<gene>
    <name evidence="5" type="ORF">RM540_05060</name>
</gene>
<dbReference type="InterPro" id="IPR006132">
    <property type="entry name" value="Asp/Orn_carbamoyltranf_P-bd"/>
</dbReference>
<comment type="caution">
    <text evidence="5">The sequence shown here is derived from an EMBL/GenBank/DDBJ whole genome shotgun (WGS) entry which is preliminary data.</text>
</comment>
<comment type="similarity">
    <text evidence="2">Belongs to the aspartate/ornithine carbamoyltransferase superfamily.</text>
</comment>
<dbReference type="PRINTS" id="PR00100">
    <property type="entry name" value="AOTCASE"/>
</dbReference>
<keyword evidence="1 2" id="KW-0808">Transferase</keyword>
<keyword evidence="6" id="KW-1185">Reference proteome</keyword>
<dbReference type="InterPro" id="IPR006131">
    <property type="entry name" value="Asp_carbamoyltransf_Asp/Orn-bd"/>
</dbReference>
<dbReference type="Pfam" id="PF02729">
    <property type="entry name" value="OTCace_N"/>
    <property type="match status" value="1"/>
</dbReference>
<evidence type="ECO:0000256" key="1">
    <source>
        <dbReference type="ARBA" id="ARBA00022679"/>
    </source>
</evidence>
<organism evidence="5 6">
    <name type="scientific">Rubrivirga litoralis</name>
    <dbReference type="NCBI Taxonomy" id="3075598"/>
    <lineage>
        <taxon>Bacteria</taxon>
        <taxon>Pseudomonadati</taxon>
        <taxon>Rhodothermota</taxon>
        <taxon>Rhodothermia</taxon>
        <taxon>Rhodothermales</taxon>
        <taxon>Rubricoccaceae</taxon>
        <taxon>Rubrivirga</taxon>
    </lineage>
</organism>
<protein>
    <submittedName>
        <fullName evidence="5">N-acetylornithine carbamoyltransferase</fullName>
        <ecNumber evidence="5">2.1.3.9</ecNumber>
    </submittedName>
</protein>
<dbReference type="PRINTS" id="PR00101">
    <property type="entry name" value="ATCASE"/>
</dbReference>
<dbReference type="GO" id="GO:0043857">
    <property type="term" value="F:N-acetylornithine carbamoyltransferase activity"/>
    <property type="evidence" value="ECO:0007669"/>
    <property type="project" value="UniProtKB-EC"/>
</dbReference>
<feature type="domain" description="Aspartate/ornithine carbamoyltransferase carbamoyl-P binding" evidence="4">
    <location>
        <begin position="3"/>
        <end position="158"/>
    </location>
</feature>
<name>A0ABU3BPC1_9BACT</name>
<dbReference type="EC" id="2.1.3.9" evidence="5"/>
<dbReference type="InterPro" id="IPR006130">
    <property type="entry name" value="Asp/Orn_carbamoylTrfase"/>
</dbReference>
<evidence type="ECO:0000259" key="4">
    <source>
        <dbReference type="Pfam" id="PF02729"/>
    </source>
</evidence>
<dbReference type="RefSeq" id="WP_311662455.1">
    <property type="nucleotide sequence ID" value="NZ_JAVRHT010000008.1"/>
</dbReference>
<proteinExistence type="inferred from homology"/>
<dbReference type="EMBL" id="JAVRHT010000008">
    <property type="protein sequence ID" value="MDT0631113.1"/>
    <property type="molecule type" value="Genomic_DNA"/>
</dbReference>
<accession>A0ABU3BPC1</accession>
<dbReference type="PANTHER" id="PTHR45753">
    <property type="entry name" value="ORNITHINE CARBAMOYLTRANSFERASE, MITOCHONDRIAL"/>
    <property type="match status" value="1"/>
</dbReference>